<name>A0ABS5BX12_9BACT</name>
<evidence type="ECO:0000259" key="5">
    <source>
        <dbReference type="Pfam" id="PF17147"/>
    </source>
</evidence>
<dbReference type="Pfam" id="PF17147">
    <property type="entry name" value="PFOR_II"/>
    <property type="match status" value="1"/>
</dbReference>
<dbReference type="CDD" id="cd07034">
    <property type="entry name" value="TPP_PYR_PFOR_IOR-alpha_like"/>
    <property type="match status" value="1"/>
</dbReference>
<keyword evidence="1" id="KW-0560">Oxidoreductase</keyword>
<feature type="domain" description="Pyruvate flavodoxin/ferredoxin oxidoreductase pyrimidine binding" evidence="4">
    <location>
        <begin position="283"/>
        <end position="453"/>
    </location>
</feature>
<evidence type="ECO:0000313" key="6">
    <source>
        <dbReference type="EMBL" id="MBP3958203.1"/>
    </source>
</evidence>
<dbReference type="InterPro" id="IPR050722">
    <property type="entry name" value="Pyruvate:ferred/Flavod_OxRd"/>
</dbReference>
<dbReference type="InterPro" id="IPR022367">
    <property type="entry name" value="2-oxoacid/accept_OxRdtase_asu"/>
</dbReference>
<dbReference type="RefSeq" id="WP_210657963.1">
    <property type="nucleotide sequence ID" value="NZ_JAGKQQ010000001.1"/>
</dbReference>
<keyword evidence="7" id="KW-1185">Reference proteome</keyword>
<dbReference type="Gene3D" id="3.40.50.970">
    <property type="match status" value="1"/>
</dbReference>
<comment type="caution">
    <text evidence="6">The sequence shown here is derived from an EMBL/GenBank/DDBJ whole genome shotgun (WGS) entry which is preliminary data.</text>
</comment>
<dbReference type="InterPro" id="IPR019752">
    <property type="entry name" value="Pyrv/ketoisovalerate_OxRed_cat"/>
</dbReference>
<evidence type="ECO:0000259" key="4">
    <source>
        <dbReference type="Pfam" id="PF01855"/>
    </source>
</evidence>
<dbReference type="NCBIfam" id="TIGR03710">
    <property type="entry name" value="OAFO_sf"/>
    <property type="match status" value="1"/>
</dbReference>
<dbReference type="InterPro" id="IPR029061">
    <property type="entry name" value="THDP-binding"/>
</dbReference>
<dbReference type="PANTHER" id="PTHR32154:SF20">
    <property type="entry name" value="2-OXOGLUTARATE OXIDOREDUCTASE SUBUNIT KORA"/>
    <property type="match status" value="1"/>
</dbReference>
<organism evidence="6 7">
    <name type="scientific">Gemmata palustris</name>
    <dbReference type="NCBI Taxonomy" id="2822762"/>
    <lineage>
        <taxon>Bacteria</taxon>
        <taxon>Pseudomonadati</taxon>
        <taxon>Planctomycetota</taxon>
        <taxon>Planctomycetia</taxon>
        <taxon>Gemmatales</taxon>
        <taxon>Gemmataceae</taxon>
        <taxon>Gemmata</taxon>
    </lineage>
</organism>
<evidence type="ECO:0000313" key="7">
    <source>
        <dbReference type="Proteomes" id="UP000676565"/>
    </source>
</evidence>
<protein>
    <submittedName>
        <fullName evidence="6">2-oxoacid:acceptor oxidoreductase subunit alpha</fullName>
    </submittedName>
</protein>
<accession>A0ABS5BX12</accession>
<dbReference type="SUPFAM" id="SSF53323">
    <property type="entry name" value="Pyruvate-ferredoxin oxidoreductase, PFOR, domain III"/>
    <property type="match status" value="1"/>
</dbReference>
<feature type="domain" description="Pyruvate/ketoisovalerate oxidoreductase catalytic" evidence="3">
    <location>
        <begin position="46"/>
        <end position="238"/>
    </location>
</feature>
<sequence>MSSENASPAEAQPTTGANGTNGHVNGHPRKTEIRESITIRFAGDSGDGMQLAGTRFTDTSALLGNDIATFPDFPAEIRAPAGTLAGVSGFQVHFSSTDIHTPGDDLDTLVVMNAAALKTNVKDLQPGGILVVNTDGFETSDLKKANYKVNPLDDGSLKGYRVIRVSVAKLTIEAVKDCGLTPREQDRCKNFFALGLVYWMYERPLEATLKWIKEKFGKKPEHLPVLKANTQALKAGYNYGETVEILPVQYQVAKAQIAPGTYRKITGNEAAVLGLAVAGQLAKKTIVYAGYPITPASSILEGLTELRRFGVKTFQAEDEIAAAGVAMGASYGGAIGVTGTSGPGVCLKSEAINLAVMTELPLIIVDVQRGGPSTGLPTKTEQSDLLQAMFGRNGDSPVAIVAPQSPVDCFDMAVEAVRIATRFMCPVFYLSDGYIANGSEPWKIPSVESLPKIEITHPTEHNSEGTGLVHEVGEGAASKFLPYKRDEYLSRPWAIPGTPGLEHRIGGIEKQDITGNINYEPANHEHMTNTRWKKIENIAETIPELAVTGDADADLLVVGWGGTFGSITTAVERARRKGLKIAQAHFRYLNPMPKNTEAVLKRYKKILVPELNTGQLCWLLRAKYLVPAEGLNKVQGKPFLVSEIEAAIEKVLGLSPVA</sequence>
<evidence type="ECO:0000256" key="1">
    <source>
        <dbReference type="ARBA" id="ARBA00023002"/>
    </source>
</evidence>
<dbReference type="EMBL" id="JAGKQQ010000001">
    <property type="protein sequence ID" value="MBP3958203.1"/>
    <property type="molecule type" value="Genomic_DNA"/>
</dbReference>
<dbReference type="Gene3D" id="3.40.920.10">
    <property type="entry name" value="Pyruvate-ferredoxin oxidoreductase, PFOR, domain III"/>
    <property type="match status" value="1"/>
</dbReference>
<proteinExistence type="predicted"/>
<feature type="compositionally biased region" description="Polar residues" evidence="2">
    <location>
        <begin position="1"/>
        <end position="23"/>
    </location>
</feature>
<dbReference type="Pfam" id="PF01855">
    <property type="entry name" value="POR_N"/>
    <property type="match status" value="1"/>
</dbReference>
<dbReference type="InterPro" id="IPR002869">
    <property type="entry name" value="Pyrv_flavodox_OxRed_cen"/>
</dbReference>
<evidence type="ECO:0000259" key="3">
    <source>
        <dbReference type="Pfam" id="PF01558"/>
    </source>
</evidence>
<dbReference type="InterPro" id="IPR002880">
    <property type="entry name" value="Pyrv_Fd/Flavodoxin_OxRdtase_N"/>
</dbReference>
<dbReference type="SUPFAM" id="SSF52922">
    <property type="entry name" value="TK C-terminal domain-like"/>
    <property type="match status" value="1"/>
</dbReference>
<feature type="domain" description="Pyruvate:ferredoxin oxidoreductase core" evidence="5">
    <location>
        <begin position="553"/>
        <end position="616"/>
    </location>
</feature>
<reference evidence="6 7" key="1">
    <citation type="submission" date="2021-04" db="EMBL/GenBank/DDBJ databases">
        <authorList>
            <person name="Ivanova A."/>
        </authorList>
    </citation>
    <scope>NUCLEOTIDE SEQUENCE [LARGE SCALE GENOMIC DNA]</scope>
    <source>
        <strain evidence="6 7">G18</strain>
    </source>
</reference>
<dbReference type="InterPro" id="IPR033412">
    <property type="entry name" value="PFOR_II"/>
</dbReference>
<dbReference type="Pfam" id="PF01558">
    <property type="entry name" value="POR"/>
    <property type="match status" value="1"/>
</dbReference>
<feature type="region of interest" description="Disordered" evidence="2">
    <location>
        <begin position="1"/>
        <end position="30"/>
    </location>
</feature>
<dbReference type="InterPro" id="IPR009014">
    <property type="entry name" value="Transketo_C/PFOR_II"/>
</dbReference>
<dbReference type="Proteomes" id="UP000676565">
    <property type="component" value="Unassembled WGS sequence"/>
</dbReference>
<dbReference type="PANTHER" id="PTHR32154">
    <property type="entry name" value="PYRUVATE-FLAVODOXIN OXIDOREDUCTASE-RELATED"/>
    <property type="match status" value="1"/>
</dbReference>
<evidence type="ECO:0000256" key="2">
    <source>
        <dbReference type="SAM" id="MobiDB-lite"/>
    </source>
</evidence>
<dbReference type="SUPFAM" id="SSF52518">
    <property type="entry name" value="Thiamin diphosphate-binding fold (THDP-binding)"/>
    <property type="match status" value="1"/>
</dbReference>
<gene>
    <name evidence="6" type="ORF">J8F10_23385</name>
</gene>
<dbReference type="Gene3D" id="3.40.50.920">
    <property type="match status" value="1"/>
</dbReference>